<accession>A0A382AIC5</accession>
<feature type="domain" description="AB hydrolase-1" evidence="2">
    <location>
        <begin position="47"/>
        <end position="280"/>
    </location>
</feature>
<protein>
    <recommendedName>
        <fullName evidence="2">AB hydrolase-1 domain-containing protein</fullName>
    </recommendedName>
</protein>
<keyword evidence="1" id="KW-0378">Hydrolase</keyword>
<sequence length="296" mass="33199">MKVALLLTVLLASSVVSTEQDLYGRVEHGYADNNGVKIHYATIGSGPTVVMIHGFPDFWYGWRYQMEALANEYRIVAIDQRGYNLSDKPEGADNYAMPLLVSDVVAVIRSLGEGKVVIAGHDWGGMVAWQTAINVPEIVERLIILNLPHPRGLMRELSKGEEQAANSQYARNFQQEGAHEVFTPEALAGWVSNPAARDLYIEAFKRSDFEAMLHYYKANYPRPPYTEDTSPLVKIQCPVLVIHGLEDQYLLAGALDRTWEWIDNDLTLVTIPGSGHFVQQDATEIVNRSILAWLNR</sequence>
<dbReference type="EMBL" id="UINC01025550">
    <property type="protein sequence ID" value="SVB01325.1"/>
    <property type="molecule type" value="Genomic_DNA"/>
</dbReference>
<proteinExistence type="predicted"/>
<dbReference type="InterPro" id="IPR000639">
    <property type="entry name" value="Epox_hydrolase-like"/>
</dbReference>
<organism evidence="3">
    <name type="scientific">marine metagenome</name>
    <dbReference type="NCBI Taxonomy" id="408172"/>
    <lineage>
        <taxon>unclassified sequences</taxon>
        <taxon>metagenomes</taxon>
        <taxon>ecological metagenomes</taxon>
    </lineage>
</organism>
<dbReference type="InterPro" id="IPR029058">
    <property type="entry name" value="AB_hydrolase_fold"/>
</dbReference>
<dbReference type="SUPFAM" id="SSF53474">
    <property type="entry name" value="alpha/beta-Hydrolases"/>
    <property type="match status" value="1"/>
</dbReference>
<reference evidence="3" key="1">
    <citation type="submission" date="2018-05" db="EMBL/GenBank/DDBJ databases">
        <authorList>
            <person name="Lanie J.A."/>
            <person name="Ng W.-L."/>
            <person name="Kazmierczak K.M."/>
            <person name="Andrzejewski T.M."/>
            <person name="Davidsen T.M."/>
            <person name="Wayne K.J."/>
            <person name="Tettelin H."/>
            <person name="Glass J.I."/>
            <person name="Rusch D."/>
            <person name="Podicherti R."/>
            <person name="Tsui H.-C.T."/>
            <person name="Winkler M.E."/>
        </authorList>
    </citation>
    <scope>NUCLEOTIDE SEQUENCE</scope>
</reference>
<dbReference type="PRINTS" id="PR00412">
    <property type="entry name" value="EPOXHYDRLASE"/>
</dbReference>
<dbReference type="InterPro" id="IPR000073">
    <property type="entry name" value="AB_hydrolase_1"/>
</dbReference>
<evidence type="ECO:0000256" key="1">
    <source>
        <dbReference type="ARBA" id="ARBA00022801"/>
    </source>
</evidence>
<dbReference type="PRINTS" id="PR00111">
    <property type="entry name" value="ABHYDROLASE"/>
</dbReference>
<dbReference type="PANTHER" id="PTHR43329">
    <property type="entry name" value="EPOXIDE HYDROLASE"/>
    <property type="match status" value="1"/>
</dbReference>
<dbReference type="GO" id="GO:0016787">
    <property type="term" value="F:hydrolase activity"/>
    <property type="evidence" value="ECO:0007669"/>
    <property type="project" value="UniProtKB-KW"/>
</dbReference>
<name>A0A382AIC5_9ZZZZ</name>
<dbReference type="AlphaFoldDB" id="A0A382AIC5"/>
<gene>
    <name evidence="3" type="ORF">METZ01_LOCUS154179</name>
</gene>
<dbReference type="Gene3D" id="3.40.50.1820">
    <property type="entry name" value="alpha/beta hydrolase"/>
    <property type="match status" value="1"/>
</dbReference>
<dbReference type="Pfam" id="PF00561">
    <property type="entry name" value="Abhydrolase_1"/>
    <property type="match status" value="1"/>
</dbReference>
<evidence type="ECO:0000313" key="3">
    <source>
        <dbReference type="EMBL" id="SVB01325.1"/>
    </source>
</evidence>
<evidence type="ECO:0000259" key="2">
    <source>
        <dbReference type="Pfam" id="PF00561"/>
    </source>
</evidence>